<protein>
    <submittedName>
        <fullName evidence="1">Uncharacterized protein</fullName>
    </submittedName>
</protein>
<keyword evidence="2" id="KW-1185">Reference proteome</keyword>
<reference evidence="1 2" key="1">
    <citation type="submission" date="2019-03" db="EMBL/GenBank/DDBJ databases">
        <title>First draft genome of Liparis tanakae, snailfish: a comprehensive survey of snailfish specific genes.</title>
        <authorList>
            <person name="Kim W."/>
            <person name="Song I."/>
            <person name="Jeong J.-H."/>
            <person name="Kim D."/>
            <person name="Kim S."/>
            <person name="Ryu S."/>
            <person name="Song J.Y."/>
            <person name="Lee S.K."/>
        </authorList>
    </citation>
    <scope>NUCLEOTIDE SEQUENCE [LARGE SCALE GENOMIC DNA]</scope>
    <source>
        <tissue evidence="1">Muscle</tissue>
    </source>
</reference>
<proteinExistence type="predicted"/>
<dbReference type="EMBL" id="SRLO01001205">
    <property type="protein sequence ID" value="TNN40260.1"/>
    <property type="molecule type" value="Genomic_DNA"/>
</dbReference>
<dbReference type="AlphaFoldDB" id="A0A4Z2FH71"/>
<name>A0A4Z2FH71_9TELE</name>
<sequence length="102" mass="10848">MAVPPSYLSSLGPDSGLMPAKPGMLRWSLMIMMSPTLKSWLRPPAALVSTTVSTPSSLKMRMGSLKATWSFSMSASPPSPEPHTMPTVGRTSVWVISQSAVA</sequence>
<accession>A0A4Z2FH71</accession>
<dbReference type="Proteomes" id="UP000314294">
    <property type="component" value="Unassembled WGS sequence"/>
</dbReference>
<comment type="caution">
    <text evidence="1">The sequence shown here is derived from an EMBL/GenBank/DDBJ whole genome shotgun (WGS) entry which is preliminary data.</text>
</comment>
<evidence type="ECO:0000313" key="1">
    <source>
        <dbReference type="EMBL" id="TNN40260.1"/>
    </source>
</evidence>
<evidence type="ECO:0000313" key="2">
    <source>
        <dbReference type="Proteomes" id="UP000314294"/>
    </source>
</evidence>
<organism evidence="1 2">
    <name type="scientific">Liparis tanakae</name>
    <name type="common">Tanaka's snailfish</name>
    <dbReference type="NCBI Taxonomy" id="230148"/>
    <lineage>
        <taxon>Eukaryota</taxon>
        <taxon>Metazoa</taxon>
        <taxon>Chordata</taxon>
        <taxon>Craniata</taxon>
        <taxon>Vertebrata</taxon>
        <taxon>Euteleostomi</taxon>
        <taxon>Actinopterygii</taxon>
        <taxon>Neopterygii</taxon>
        <taxon>Teleostei</taxon>
        <taxon>Neoteleostei</taxon>
        <taxon>Acanthomorphata</taxon>
        <taxon>Eupercaria</taxon>
        <taxon>Perciformes</taxon>
        <taxon>Cottioidei</taxon>
        <taxon>Cottales</taxon>
        <taxon>Liparidae</taxon>
        <taxon>Liparis</taxon>
    </lineage>
</organism>
<gene>
    <name evidence="1" type="ORF">EYF80_049574</name>
</gene>